<dbReference type="PROSITE" id="PS51186">
    <property type="entry name" value="GNAT"/>
    <property type="match status" value="1"/>
</dbReference>
<evidence type="ECO:0000313" key="2">
    <source>
        <dbReference type="EMBL" id="OHX55229.1"/>
    </source>
</evidence>
<dbReference type="RefSeq" id="WP_071151869.1">
    <property type="nucleotide sequence ID" value="NZ_QQRT01000009.1"/>
</dbReference>
<evidence type="ECO:0000259" key="1">
    <source>
        <dbReference type="PROSITE" id="PS51186"/>
    </source>
</evidence>
<reference evidence="2" key="1">
    <citation type="submission" date="2016-07" db="EMBL/GenBank/DDBJ databases">
        <title>Draft genome Planococcus salivarum.</title>
        <authorList>
            <person name="See-Too W.S."/>
        </authorList>
    </citation>
    <scope>NUCLEOTIDE SEQUENCE [LARGE SCALE GENOMIC DNA]</scope>
    <source>
        <strain evidence="2">DSM 23820</strain>
    </source>
</reference>
<feature type="domain" description="N-acetyltransferase" evidence="1">
    <location>
        <begin position="3"/>
        <end position="160"/>
    </location>
</feature>
<evidence type="ECO:0000313" key="3">
    <source>
        <dbReference type="Proteomes" id="UP000242153"/>
    </source>
</evidence>
<accession>A0ABX3D1E2</accession>
<dbReference type="InterPro" id="IPR000182">
    <property type="entry name" value="GNAT_dom"/>
</dbReference>
<protein>
    <recommendedName>
        <fullName evidence="1">N-acetyltransferase domain-containing protein</fullName>
    </recommendedName>
</protein>
<comment type="caution">
    <text evidence="2">The sequence shown here is derived from an EMBL/GenBank/DDBJ whole genome shotgun (WGS) entry which is preliminary data.</text>
</comment>
<dbReference type="Pfam" id="PF00583">
    <property type="entry name" value="Acetyltransf_1"/>
    <property type="match status" value="1"/>
</dbReference>
<dbReference type="SUPFAM" id="SSF55729">
    <property type="entry name" value="Acyl-CoA N-acyltransferases (Nat)"/>
    <property type="match status" value="1"/>
</dbReference>
<organism evidence="2 3">
    <name type="scientific">Planococcus salinarum</name>
    <dbReference type="NCBI Taxonomy" id="622695"/>
    <lineage>
        <taxon>Bacteria</taxon>
        <taxon>Bacillati</taxon>
        <taxon>Bacillota</taxon>
        <taxon>Bacilli</taxon>
        <taxon>Bacillales</taxon>
        <taxon>Caryophanaceae</taxon>
        <taxon>Planococcus</taxon>
    </lineage>
</organism>
<dbReference type="Proteomes" id="UP000242153">
    <property type="component" value="Unassembled WGS sequence"/>
</dbReference>
<proteinExistence type="predicted"/>
<name>A0ABX3D1E2_9BACL</name>
<dbReference type="EMBL" id="MBQG01000036">
    <property type="protein sequence ID" value="OHX55229.1"/>
    <property type="molecule type" value="Genomic_DNA"/>
</dbReference>
<dbReference type="Gene3D" id="3.40.630.30">
    <property type="match status" value="1"/>
</dbReference>
<dbReference type="InterPro" id="IPR016181">
    <property type="entry name" value="Acyl_CoA_acyltransferase"/>
</dbReference>
<gene>
    <name evidence="2" type="ORF">BB776_05580</name>
</gene>
<sequence length="162" mass="18581">MNLTAKPMTQTIATEILKWRYPYPYDFYNNEMTEESLAEMLDGTYRAVQDERGELFGFYCTGPSAQVPAGRRMGVYPSGYIDFGLGVKPAETGQGKGSEFFAYVRDQIRASHPDKPMRLTVAAFNKRAIRLYENFGFTQEQEFKTDFAKFQTMRESKTGKKL</sequence>
<keyword evidence="3" id="KW-1185">Reference proteome</keyword>